<dbReference type="EMBL" id="MNCJ02000330">
    <property type="protein sequence ID" value="KAF5763963.1"/>
    <property type="molecule type" value="Genomic_DNA"/>
</dbReference>
<evidence type="ECO:0000313" key="1">
    <source>
        <dbReference type="EMBL" id="KAF5763963.1"/>
    </source>
</evidence>
<protein>
    <submittedName>
        <fullName evidence="1">Uncharacterized protein</fullName>
    </submittedName>
</protein>
<comment type="caution">
    <text evidence="1">The sequence shown here is derived from an EMBL/GenBank/DDBJ whole genome shotgun (WGS) entry which is preliminary data.</text>
</comment>
<name>A0A9K3H2R8_HELAN</name>
<keyword evidence="2" id="KW-1185">Reference proteome</keyword>
<accession>A0A9K3H2R8</accession>
<dbReference type="AlphaFoldDB" id="A0A9K3H2R8"/>
<proteinExistence type="predicted"/>
<sequence>MAAGGAAPPVVGLPLAKPGCVWTRTFTASMGQRATSAITSADAEPAR</sequence>
<gene>
    <name evidence="1" type="ORF">HanXRQr2_Chr15g0686481</name>
</gene>
<reference evidence="1" key="1">
    <citation type="journal article" date="2017" name="Nature">
        <title>The sunflower genome provides insights into oil metabolism, flowering and Asterid evolution.</title>
        <authorList>
            <person name="Badouin H."/>
            <person name="Gouzy J."/>
            <person name="Grassa C.J."/>
            <person name="Murat F."/>
            <person name="Staton S.E."/>
            <person name="Cottret L."/>
            <person name="Lelandais-Briere C."/>
            <person name="Owens G.L."/>
            <person name="Carrere S."/>
            <person name="Mayjonade B."/>
            <person name="Legrand L."/>
            <person name="Gill N."/>
            <person name="Kane N.C."/>
            <person name="Bowers J.E."/>
            <person name="Hubner S."/>
            <person name="Bellec A."/>
            <person name="Berard A."/>
            <person name="Berges H."/>
            <person name="Blanchet N."/>
            <person name="Boniface M.C."/>
            <person name="Brunel D."/>
            <person name="Catrice O."/>
            <person name="Chaidir N."/>
            <person name="Claudel C."/>
            <person name="Donnadieu C."/>
            <person name="Faraut T."/>
            <person name="Fievet G."/>
            <person name="Helmstetter N."/>
            <person name="King M."/>
            <person name="Knapp S.J."/>
            <person name="Lai Z."/>
            <person name="Le Paslier M.C."/>
            <person name="Lippi Y."/>
            <person name="Lorenzon L."/>
            <person name="Mandel J.R."/>
            <person name="Marage G."/>
            <person name="Marchand G."/>
            <person name="Marquand E."/>
            <person name="Bret-Mestries E."/>
            <person name="Morien E."/>
            <person name="Nambeesan S."/>
            <person name="Nguyen T."/>
            <person name="Pegot-Espagnet P."/>
            <person name="Pouilly N."/>
            <person name="Raftis F."/>
            <person name="Sallet E."/>
            <person name="Schiex T."/>
            <person name="Thomas J."/>
            <person name="Vandecasteele C."/>
            <person name="Vares D."/>
            <person name="Vear F."/>
            <person name="Vautrin S."/>
            <person name="Crespi M."/>
            <person name="Mangin B."/>
            <person name="Burke J.M."/>
            <person name="Salse J."/>
            <person name="Munos S."/>
            <person name="Vincourt P."/>
            <person name="Rieseberg L.H."/>
            <person name="Langlade N.B."/>
        </authorList>
    </citation>
    <scope>NUCLEOTIDE SEQUENCE</scope>
    <source>
        <tissue evidence="1">Leaves</tissue>
    </source>
</reference>
<dbReference type="Gramene" id="mRNA:HanXRQr2_Chr15g0686481">
    <property type="protein sequence ID" value="mRNA:HanXRQr2_Chr15g0686481"/>
    <property type="gene ID" value="HanXRQr2_Chr15g0686481"/>
</dbReference>
<organism evidence="1 2">
    <name type="scientific">Helianthus annuus</name>
    <name type="common">Common sunflower</name>
    <dbReference type="NCBI Taxonomy" id="4232"/>
    <lineage>
        <taxon>Eukaryota</taxon>
        <taxon>Viridiplantae</taxon>
        <taxon>Streptophyta</taxon>
        <taxon>Embryophyta</taxon>
        <taxon>Tracheophyta</taxon>
        <taxon>Spermatophyta</taxon>
        <taxon>Magnoliopsida</taxon>
        <taxon>eudicotyledons</taxon>
        <taxon>Gunneridae</taxon>
        <taxon>Pentapetalae</taxon>
        <taxon>asterids</taxon>
        <taxon>campanulids</taxon>
        <taxon>Asterales</taxon>
        <taxon>Asteraceae</taxon>
        <taxon>Asteroideae</taxon>
        <taxon>Heliantheae alliance</taxon>
        <taxon>Heliantheae</taxon>
        <taxon>Helianthus</taxon>
    </lineage>
</organism>
<dbReference type="Proteomes" id="UP000215914">
    <property type="component" value="Unassembled WGS sequence"/>
</dbReference>
<evidence type="ECO:0000313" key="2">
    <source>
        <dbReference type="Proteomes" id="UP000215914"/>
    </source>
</evidence>
<reference evidence="1" key="2">
    <citation type="submission" date="2020-06" db="EMBL/GenBank/DDBJ databases">
        <title>Helianthus annuus Genome sequencing and assembly Release 2.</title>
        <authorList>
            <person name="Gouzy J."/>
            <person name="Langlade N."/>
            <person name="Munos S."/>
        </authorList>
    </citation>
    <scope>NUCLEOTIDE SEQUENCE</scope>
    <source>
        <tissue evidence="1">Leaves</tissue>
    </source>
</reference>